<dbReference type="InterPro" id="IPR034161">
    <property type="entry name" value="Pepsin-like_plant"/>
</dbReference>
<dbReference type="InterPro" id="IPR032861">
    <property type="entry name" value="TAXi_N"/>
</dbReference>
<dbReference type="InterPro" id="IPR001461">
    <property type="entry name" value="Aspartic_peptidase_A1"/>
</dbReference>
<dbReference type="InterPro" id="IPR033121">
    <property type="entry name" value="PEPTIDASE_A1"/>
</dbReference>
<reference evidence="9 10" key="1">
    <citation type="submission" date="2021-07" db="EMBL/GenBank/DDBJ databases">
        <title>The Aristolochia fimbriata genome: insights into angiosperm evolution, floral development and chemical biosynthesis.</title>
        <authorList>
            <person name="Jiao Y."/>
        </authorList>
    </citation>
    <scope>NUCLEOTIDE SEQUENCE [LARGE SCALE GENOMIC DNA]</scope>
    <source>
        <strain evidence="9">IBCAS-2021</strain>
        <tissue evidence="9">Leaf</tissue>
    </source>
</reference>
<proteinExistence type="inferred from homology"/>
<organism evidence="9 10">
    <name type="scientific">Aristolochia fimbriata</name>
    <name type="common">White veined hardy Dutchman's pipe vine</name>
    <dbReference type="NCBI Taxonomy" id="158543"/>
    <lineage>
        <taxon>Eukaryota</taxon>
        <taxon>Viridiplantae</taxon>
        <taxon>Streptophyta</taxon>
        <taxon>Embryophyta</taxon>
        <taxon>Tracheophyta</taxon>
        <taxon>Spermatophyta</taxon>
        <taxon>Magnoliopsida</taxon>
        <taxon>Magnoliidae</taxon>
        <taxon>Piperales</taxon>
        <taxon>Aristolochiaceae</taxon>
        <taxon>Aristolochia</taxon>
    </lineage>
</organism>
<feature type="signal peptide" evidence="7">
    <location>
        <begin position="1"/>
        <end position="26"/>
    </location>
</feature>
<protein>
    <recommendedName>
        <fullName evidence="8">Peptidase A1 domain-containing protein</fullName>
    </recommendedName>
</protein>
<evidence type="ECO:0000256" key="5">
    <source>
        <dbReference type="ARBA" id="ARBA00023180"/>
    </source>
</evidence>
<dbReference type="InterPro" id="IPR021109">
    <property type="entry name" value="Peptidase_aspartic_dom_sf"/>
</dbReference>
<dbReference type="GO" id="GO:0005576">
    <property type="term" value="C:extracellular region"/>
    <property type="evidence" value="ECO:0007669"/>
    <property type="project" value="TreeGrafter"/>
</dbReference>
<evidence type="ECO:0000313" key="9">
    <source>
        <dbReference type="EMBL" id="KAG9456770.1"/>
    </source>
</evidence>
<keyword evidence="2" id="KW-0645">Protease</keyword>
<evidence type="ECO:0000256" key="4">
    <source>
        <dbReference type="ARBA" id="ARBA00022801"/>
    </source>
</evidence>
<gene>
    <name evidence="9" type="ORF">H6P81_001278</name>
</gene>
<keyword evidence="10" id="KW-1185">Reference proteome</keyword>
<dbReference type="PRINTS" id="PR00792">
    <property type="entry name" value="PEPSIN"/>
</dbReference>
<comment type="caution">
    <text evidence="9">The sequence shown here is derived from an EMBL/GenBank/DDBJ whole genome shotgun (WGS) entry which is preliminary data.</text>
</comment>
<dbReference type="CDD" id="cd05476">
    <property type="entry name" value="pepsin_A_like_plant"/>
    <property type="match status" value="1"/>
</dbReference>
<dbReference type="Pfam" id="PF14541">
    <property type="entry name" value="TAXi_C"/>
    <property type="match status" value="1"/>
</dbReference>
<dbReference type="FunFam" id="2.40.70.10:FF:000031">
    <property type="entry name" value="Aspartyl protease AED1"/>
    <property type="match status" value="1"/>
</dbReference>
<dbReference type="Pfam" id="PF14543">
    <property type="entry name" value="TAXi_N"/>
    <property type="match status" value="1"/>
</dbReference>
<evidence type="ECO:0000313" key="10">
    <source>
        <dbReference type="Proteomes" id="UP000825729"/>
    </source>
</evidence>
<keyword evidence="5" id="KW-0325">Glycoprotein</keyword>
<evidence type="ECO:0000256" key="2">
    <source>
        <dbReference type="ARBA" id="ARBA00022670"/>
    </source>
</evidence>
<keyword evidence="7" id="KW-0732">Signal</keyword>
<sequence>MGSLSFHRCLLLCTVFISVLVIETLGVDQTIDSTFNDFSLELIHYDSPRSPFYNGSETSGDRTLKAIRRSHNRLSYVRTVLLSRAASSSVPNYVSPIVPGAVDNDYLMTLTVGTPPVKRVVLADTGSGLNWVQCEPCKACFKQNYPLFDPRKSSTYRVLNCKTHLCEAIPRSFKSCSVGRGNHCLFNYSYGDNSVTQGELATETFTFETTTKKTKVRIPDVALGCGYYNKGVFHSVETGLAGLGNSKTSLVNQIGHRVCWRFSHCLVPHTLANASSVLSFGKAATVTAQGAVSVPYFPRVDTFYAVELSKIIVGGRKKSIDLVGKERGVILDTGTHLTILPTRVVKKMVYGVAAILGDGNVEDPTDTFVLCYPFRHSRIRSKLPSMKFRLGGRDVVVGPPNLFKRVSHNVTCLAVVPDDDVSILGNLFMANYKYGYDLKRHTVTIAPTHCTKHTA</sequence>
<dbReference type="GO" id="GO:0004190">
    <property type="term" value="F:aspartic-type endopeptidase activity"/>
    <property type="evidence" value="ECO:0007669"/>
    <property type="project" value="UniProtKB-KW"/>
</dbReference>
<evidence type="ECO:0000259" key="8">
    <source>
        <dbReference type="PROSITE" id="PS51767"/>
    </source>
</evidence>
<dbReference type="InterPro" id="IPR051708">
    <property type="entry name" value="Plant_Aspart_Prot_A1"/>
</dbReference>
<evidence type="ECO:0000256" key="3">
    <source>
        <dbReference type="ARBA" id="ARBA00022750"/>
    </source>
</evidence>
<dbReference type="PROSITE" id="PS51767">
    <property type="entry name" value="PEPTIDASE_A1"/>
    <property type="match status" value="1"/>
</dbReference>
<feature type="active site" evidence="6">
    <location>
        <position position="332"/>
    </location>
</feature>
<comment type="similarity">
    <text evidence="1">Belongs to the peptidase A1 family.</text>
</comment>
<evidence type="ECO:0000256" key="6">
    <source>
        <dbReference type="PIRSR" id="PIRSR601461-1"/>
    </source>
</evidence>
<dbReference type="AlphaFoldDB" id="A0AAV7F6F8"/>
<feature type="active site" evidence="6">
    <location>
        <position position="124"/>
    </location>
</feature>
<feature type="domain" description="Peptidase A1" evidence="8">
    <location>
        <begin position="106"/>
        <end position="446"/>
    </location>
</feature>
<evidence type="ECO:0000256" key="1">
    <source>
        <dbReference type="ARBA" id="ARBA00007447"/>
    </source>
</evidence>
<feature type="chain" id="PRO_5043316689" description="Peptidase A1 domain-containing protein" evidence="7">
    <location>
        <begin position="27"/>
        <end position="455"/>
    </location>
</feature>
<keyword evidence="3" id="KW-0064">Aspartyl protease</keyword>
<dbReference type="PANTHER" id="PTHR47967:SF128">
    <property type="entry name" value="ASPARTIC PROTEINASE CDR1-LIKE"/>
    <property type="match status" value="1"/>
</dbReference>
<dbReference type="SUPFAM" id="SSF50630">
    <property type="entry name" value="Acid proteases"/>
    <property type="match status" value="1"/>
</dbReference>
<dbReference type="Gene3D" id="2.40.70.10">
    <property type="entry name" value="Acid Proteases"/>
    <property type="match status" value="2"/>
</dbReference>
<evidence type="ECO:0000256" key="7">
    <source>
        <dbReference type="SAM" id="SignalP"/>
    </source>
</evidence>
<dbReference type="Proteomes" id="UP000825729">
    <property type="component" value="Unassembled WGS sequence"/>
</dbReference>
<name>A0AAV7F6F8_ARIFI</name>
<dbReference type="InterPro" id="IPR032799">
    <property type="entry name" value="TAXi_C"/>
</dbReference>
<dbReference type="GO" id="GO:0006508">
    <property type="term" value="P:proteolysis"/>
    <property type="evidence" value="ECO:0007669"/>
    <property type="project" value="UniProtKB-KW"/>
</dbReference>
<accession>A0AAV7F6F8</accession>
<dbReference type="EMBL" id="JAINDJ010000002">
    <property type="protein sequence ID" value="KAG9456770.1"/>
    <property type="molecule type" value="Genomic_DNA"/>
</dbReference>
<keyword evidence="4" id="KW-0378">Hydrolase</keyword>
<dbReference type="PANTHER" id="PTHR47967">
    <property type="entry name" value="OS07G0603500 PROTEIN-RELATED"/>
    <property type="match status" value="1"/>
</dbReference>